<evidence type="ECO:0000256" key="7">
    <source>
        <dbReference type="ARBA" id="ARBA00022679"/>
    </source>
</evidence>
<comment type="similarity">
    <text evidence="4">Belongs to the KdsA family.</text>
</comment>
<evidence type="ECO:0000313" key="11">
    <source>
        <dbReference type="EMBL" id="OIM20955.1"/>
    </source>
</evidence>
<evidence type="ECO:0000313" key="12">
    <source>
        <dbReference type="EMBL" id="VDB98588.1"/>
    </source>
</evidence>
<evidence type="ECO:0000256" key="3">
    <source>
        <dbReference type="ARBA" id="ARBA00004845"/>
    </source>
</evidence>
<gene>
    <name evidence="10" type="primary">kdsA</name>
    <name evidence="11" type="ORF">ATX59_06555</name>
    <name evidence="10" type="ORF">GA838_06080</name>
    <name evidence="12" type="ORF">OENI_1341</name>
</gene>
<dbReference type="Proteomes" id="UP000181728">
    <property type="component" value="Unassembled WGS sequence"/>
</dbReference>
<dbReference type="GO" id="GO:0009103">
    <property type="term" value="P:lipopolysaccharide biosynthetic process"/>
    <property type="evidence" value="ECO:0007669"/>
    <property type="project" value="UniProtKB-UniPathway"/>
</dbReference>
<feature type="domain" description="DAHP synthetase I/KDSA" evidence="9">
    <location>
        <begin position="15"/>
        <end position="259"/>
    </location>
</feature>
<reference evidence="10" key="3">
    <citation type="submission" date="2019-10" db="EMBL/GenBank/DDBJ databases">
        <title>Malate fermentation in French cider.</title>
        <authorList>
            <person name="Cousin F.J."/>
            <person name="Medina Fernandez S."/>
            <person name="Misery B."/>
            <person name="Laplace J.-M."/>
            <person name="Cretenet M."/>
        </authorList>
    </citation>
    <scope>NUCLEOTIDE SEQUENCE</scope>
    <source>
        <strain evidence="10">UCMA15129</strain>
    </source>
</reference>
<dbReference type="GeneID" id="75065567"/>
<dbReference type="UniPathway" id="UPA00357">
    <property type="reaction ID" value="UER00474"/>
</dbReference>
<keyword evidence="7 10" id="KW-0808">Transferase</keyword>
<dbReference type="EMBL" id="LR031358">
    <property type="protein sequence ID" value="VDB98588.1"/>
    <property type="molecule type" value="Genomic_DNA"/>
</dbReference>
<comment type="pathway">
    <text evidence="2">Bacterial outer membrane biogenesis; lipopolysaccharide biosynthesis.</text>
</comment>
<evidence type="ECO:0000259" key="9">
    <source>
        <dbReference type="Pfam" id="PF00793"/>
    </source>
</evidence>
<dbReference type="NCBIfam" id="TIGR01362">
    <property type="entry name" value="KDO8P_synth"/>
    <property type="match status" value="1"/>
</dbReference>
<dbReference type="EC" id="2.5.1.55" evidence="5"/>
<dbReference type="AlphaFoldDB" id="A0A483B3F6"/>
<evidence type="ECO:0000313" key="10">
    <source>
        <dbReference type="EMBL" id="MDV7715325.1"/>
    </source>
</evidence>
<dbReference type="SUPFAM" id="SSF51569">
    <property type="entry name" value="Aldolase"/>
    <property type="match status" value="1"/>
</dbReference>
<evidence type="ECO:0000256" key="1">
    <source>
        <dbReference type="ARBA" id="ARBA00004496"/>
    </source>
</evidence>
<comment type="catalytic activity">
    <reaction evidence="8">
        <text>D-arabinose 5-phosphate + phosphoenolpyruvate + H2O = 3-deoxy-alpha-D-manno-2-octulosonate-8-phosphate + phosphate</text>
        <dbReference type="Rhea" id="RHEA:14053"/>
        <dbReference type="ChEBI" id="CHEBI:15377"/>
        <dbReference type="ChEBI" id="CHEBI:43474"/>
        <dbReference type="ChEBI" id="CHEBI:57693"/>
        <dbReference type="ChEBI" id="CHEBI:58702"/>
        <dbReference type="ChEBI" id="CHEBI:85985"/>
        <dbReference type="EC" id="2.5.1.55"/>
    </reaction>
</comment>
<evidence type="ECO:0000256" key="4">
    <source>
        <dbReference type="ARBA" id="ARBA00010499"/>
    </source>
</evidence>
<evidence type="ECO:0000256" key="2">
    <source>
        <dbReference type="ARBA" id="ARBA00004756"/>
    </source>
</evidence>
<dbReference type="EMBL" id="MLOK01000046">
    <property type="protein sequence ID" value="OIM20955.1"/>
    <property type="molecule type" value="Genomic_DNA"/>
</dbReference>
<evidence type="ECO:0000313" key="13">
    <source>
        <dbReference type="Proteomes" id="UP000181728"/>
    </source>
</evidence>
<evidence type="ECO:0000256" key="5">
    <source>
        <dbReference type="ARBA" id="ARBA00012693"/>
    </source>
</evidence>
<evidence type="ECO:0000313" key="15">
    <source>
        <dbReference type="Proteomes" id="UP001281024"/>
    </source>
</evidence>
<dbReference type="InterPro" id="IPR006218">
    <property type="entry name" value="DAHP1/KDSA"/>
</dbReference>
<accession>A0A483B3F6</accession>
<keyword evidence="6" id="KW-0963">Cytoplasm</keyword>
<comment type="subcellular location">
    <subcellularLocation>
        <location evidence="1">Cytoplasm</location>
    </subcellularLocation>
</comment>
<dbReference type="Proteomes" id="UP001281024">
    <property type="component" value="Unassembled WGS sequence"/>
</dbReference>
<reference evidence="12 14" key="2">
    <citation type="submission" date="2018-08" db="EMBL/GenBank/DDBJ databases">
        <authorList>
            <person name="Lorentzen P. G. S. M."/>
        </authorList>
    </citation>
    <scope>NUCLEOTIDE SEQUENCE [LARGE SCALE GENOMIC DNA]</scope>
    <source>
        <strain evidence="12 14">CRBO_1381</strain>
    </source>
</reference>
<dbReference type="NCBIfam" id="NF003543">
    <property type="entry name" value="PRK05198.1"/>
    <property type="match status" value="1"/>
</dbReference>
<dbReference type="Gene3D" id="3.20.20.70">
    <property type="entry name" value="Aldolase class I"/>
    <property type="match status" value="1"/>
</dbReference>
<evidence type="ECO:0000256" key="6">
    <source>
        <dbReference type="ARBA" id="ARBA00022490"/>
    </source>
</evidence>
<evidence type="ECO:0000313" key="14">
    <source>
        <dbReference type="Proteomes" id="UP000294726"/>
    </source>
</evidence>
<proteinExistence type="inferred from homology"/>
<dbReference type="UniPathway" id="UPA00030"/>
<evidence type="ECO:0000256" key="8">
    <source>
        <dbReference type="ARBA" id="ARBA00049112"/>
    </source>
</evidence>
<dbReference type="GO" id="GO:0008676">
    <property type="term" value="F:3-deoxy-8-phosphooctulonate synthase activity"/>
    <property type="evidence" value="ECO:0007669"/>
    <property type="project" value="UniProtKB-EC"/>
</dbReference>
<dbReference type="InterPro" id="IPR006269">
    <property type="entry name" value="KDO8P_synthase"/>
</dbReference>
<dbReference type="GO" id="GO:0005737">
    <property type="term" value="C:cytoplasm"/>
    <property type="evidence" value="ECO:0007669"/>
    <property type="project" value="UniProtKB-SubCell"/>
</dbReference>
<dbReference type="Pfam" id="PF00793">
    <property type="entry name" value="DAHP_synth_1"/>
    <property type="match status" value="1"/>
</dbReference>
<comment type="pathway">
    <text evidence="3">Carbohydrate biosynthesis; 3-deoxy-D-manno-octulosonate biosynthesis; 3-deoxy-D-manno-octulosonate from D-ribulose 5-phosphate: step 2/3.</text>
</comment>
<name>A0A483B3F6_OENOE</name>
<reference evidence="11 13" key="1">
    <citation type="journal article" date="2016" name="BMC Genomics">
        <title>Consensus pan-genome assembly of the specialised wine bacterium Oenococcus oeni.</title>
        <authorList>
            <person name="Sternes P.R."/>
            <person name="Borneman A.R."/>
        </authorList>
    </citation>
    <scope>NUCLEOTIDE SEQUENCE [LARGE SCALE GENOMIC DNA]</scope>
    <source>
        <strain evidence="11 13">AWRIB661</strain>
    </source>
</reference>
<dbReference type="EMBL" id="WERV01000004">
    <property type="protein sequence ID" value="MDV7715325.1"/>
    <property type="molecule type" value="Genomic_DNA"/>
</dbReference>
<sequence length="284" mass="31190">MTEKISTVFKDFAFKDSQLTLLAGPCAIESYETCAQVAEKLKEITEKLHINYVFKSSFDKANRSSADSDRGSGLEKGLAILERIKKNFDLPIVTDVHESYQCQPVSEVADVLQIPAFLSRQTDLLLAAAKTGKVVNIKKGQFMAPEDIKSATSKIDPITSKILITERGTSFGYHRLVVDMTGLIEMREAGFPIIFDATHSVQVPSAHGNHSGGNRDYAFPLMRAALEIGVDGIFAEVHPNPPEAISDADNQLYLSKIEPILVSANHIFQEHLASQEERSADGLL</sequence>
<dbReference type="RefSeq" id="WP_002816795.1">
    <property type="nucleotide sequence ID" value="NZ_CP014324.1"/>
</dbReference>
<dbReference type="PANTHER" id="PTHR21057">
    <property type="entry name" value="PHOSPHO-2-DEHYDRO-3-DEOXYHEPTONATE ALDOLASE"/>
    <property type="match status" value="1"/>
</dbReference>
<protein>
    <recommendedName>
        <fullName evidence="5">3-deoxy-8-phosphooctulonate synthase</fullName>
        <ecNumber evidence="5">2.5.1.55</ecNumber>
    </recommendedName>
</protein>
<dbReference type="Proteomes" id="UP000294726">
    <property type="component" value="Chromosome"/>
</dbReference>
<dbReference type="InterPro" id="IPR013785">
    <property type="entry name" value="Aldolase_TIM"/>
</dbReference>
<organism evidence="10 15">
    <name type="scientific">Oenococcus oeni</name>
    <name type="common">Leuconostoc oenos</name>
    <dbReference type="NCBI Taxonomy" id="1247"/>
    <lineage>
        <taxon>Bacteria</taxon>
        <taxon>Bacillati</taxon>
        <taxon>Bacillota</taxon>
        <taxon>Bacilli</taxon>
        <taxon>Lactobacillales</taxon>
        <taxon>Lactobacillaceae</taxon>
        <taxon>Oenococcus</taxon>
    </lineage>
</organism>